<dbReference type="Gene3D" id="2.40.170.20">
    <property type="entry name" value="TonB-dependent receptor, beta-barrel domain"/>
    <property type="match status" value="1"/>
</dbReference>
<accession>A0A1X7KUV6</accession>
<dbReference type="PROSITE" id="PS52016">
    <property type="entry name" value="TONB_DEPENDENT_REC_3"/>
    <property type="match status" value="1"/>
</dbReference>
<dbReference type="GO" id="GO:0009279">
    <property type="term" value="C:cell outer membrane"/>
    <property type="evidence" value="ECO:0007669"/>
    <property type="project" value="UniProtKB-SubCell"/>
</dbReference>
<dbReference type="NCBIfam" id="TIGR04057">
    <property type="entry name" value="SusC_RagA_signa"/>
    <property type="match status" value="1"/>
</dbReference>
<dbReference type="EMBL" id="FXAO01000007">
    <property type="protein sequence ID" value="SMG45331.1"/>
    <property type="molecule type" value="Genomic_DNA"/>
</dbReference>
<evidence type="ECO:0000256" key="5">
    <source>
        <dbReference type="ARBA" id="ARBA00023077"/>
    </source>
</evidence>
<evidence type="ECO:0000313" key="13">
    <source>
        <dbReference type="EMBL" id="SMG45331.1"/>
    </source>
</evidence>
<evidence type="ECO:0000256" key="9">
    <source>
        <dbReference type="RuleBase" id="RU003357"/>
    </source>
</evidence>
<feature type="domain" description="TonB-dependent receptor plug" evidence="12">
    <location>
        <begin position="118"/>
        <end position="250"/>
    </location>
</feature>
<sequence>MKTKKKMKYYFLLFGVILCLPIFAQDATTVTGTVSDETGTPLPGVSVIIKNTTTGTATDFDGNYTIDAKSSDILVFRYIGFKTQEIAVGGQSKINISLLEDASQLEEVVVVGYGTQKKSDLTGSVGSLSSEELNAAPITSMEQGLQGRVAGVNITNNSGAPGGGISVKIRGTTSILNGSEPLYVIDGFPVTGQSQFATSAGRGLDSSTGTDYTVNQNPLAALNPSDIESIEVLKDASAAAIYGVRGANGVILITTKRGKKGLPRISYNGYAGIQTISNKIDMMNAEQYQNIYNEAAANSPTPDPVVFSSAPANDTDWQDLIFRSALIQNHQIGINGGSEAIQYSLSGAVFDQEGIIKGSDFTRYSLRVNLDINASDRLKFGNSLNVSRSINNAAETEGEATNSITATALQMAPILPVYQPDGTYSVLNDMPSTVPDAQGTRNPLAFINEFSDESVNTRILGSLFGEYELLDDLKFRVSIGADLENRDRHVYRTSLFDAVNPINTANVSSVNRTSLLNENTLNYNKDFGDHNLQALAGFTVQQETEEYRLITASGFATDITGPYDLGAGSVAPAVDSQYAEFSIMSFLGRINYNYKDRYLLTVTGRRDGSSKFAEGNKWAFFPSVAGAWRISNENFMAESDFFDNLKVRVGWGQVGNQELPTYRSLALLQADPYNFGDGTIVSGFAPLRVAVPGLTWEITSQTNMGLDASLLRGRFNASFDYYIKKTEDLLLEVNLPETSGILDPSVQNLGEMENIGWELTLNGAVVQNDDFKWDLGFNISQNKNEITSLGSASEVGEGDQSYEIAQPTFAGATPRSYVTVGEPVGVFFGYKTDGLYRSQAEADAEQSLRPGVIPGMTRYVDVNNDGQINTDDRTVLGSPHADFTYGINSTISYKNLELRFFLQGQKGGLVYNSMRRFNSSVTRGQNVLAEVGDYWTPSNPDALWPTPIQTPPSIGGSASIGDSDFFLEDASYLRMREITLNYELPKGLLGNANASIYVTGQNLFTITDYKGYNPDTNGRANVRGSFGWDISSYPLAKTVLMGLKLDF</sequence>
<dbReference type="STRING" id="188872.SAMN03080602_03440"/>
<dbReference type="InterPro" id="IPR012910">
    <property type="entry name" value="Plug_dom"/>
</dbReference>
<keyword evidence="3 8" id="KW-1134">Transmembrane beta strand</keyword>
<evidence type="ECO:0000256" key="3">
    <source>
        <dbReference type="ARBA" id="ARBA00022452"/>
    </source>
</evidence>
<dbReference type="FunFam" id="2.60.40.1120:FF:000003">
    <property type="entry name" value="Outer membrane protein Omp121"/>
    <property type="match status" value="1"/>
</dbReference>
<keyword evidence="4 8" id="KW-0812">Transmembrane</keyword>
<dbReference type="Proteomes" id="UP000193420">
    <property type="component" value="Unassembled WGS sequence"/>
</dbReference>
<dbReference type="FunFam" id="2.170.130.10:FF:000008">
    <property type="entry name" value="SusC/RagA family TonB-linked outer membrane protein"/>
    <property type="match status" value="1"/>
</dbReference>
<dbReference type="AlphaFoldDB" id="A0A1X7KUV6"/>
<evidence type="ECO:0000256" key="10">
    <source>
        <dbReference type="SAM" id="SignalP"/>
    </source>
</evidence>
<protein>
    <submittedName>
        <fullName evidence="13">TonB-linked outer membrane protein, SusC/RagA family</fullName>
    </submittedName>
</protein>
<evidence type="ECO:0000256" key="7">
    <source>
        <dbReference type="ARBA" id="ARBA00023237"/>
    </source>
</evidence>
<keyword evidence="10" id="KW-0732">Signal</keyword>
<evidence type="ECO:0000256" key="6">
    <source>
        <dbReference type="ARBA" id="ARBA00023136"/>
    </source>
</evidence>
<proteinExistence type="inferred from homology"/>
<gene>
    <name evidence="13" type="ORF">SAMN03080602_03440</name>
</gene>
<reference evidence="14" key="1">
    <citation type="submission" date="2017-04" db="EMBL/GenBank/DDBJ databases">
        <authorList>
            <person name="Varghese N."/>
            <person name="Submissions S."/>
        </authorList>
    </citation>
    <scope>NUCLEOTIDE SEQUENCE [LARGE SCALE GENOMIC DNA]</scope>
    <source>
        <strain evidence="14">DSM 19835</strain>
    </source>
</reference>
<dbReference type="InterPro" id="IPR039426">
    <property type="entry name" value="TonB-dep_rcpt-like"/>
</dbReference>
<keyword evidence="5 9" id="KW-0798">TonB box</keyword>
<evidence type="ECO:0000256" key="4">
    <source>
        <dbReference type="ARBA" id="ARBA00022692"/>
    </source>
</evidence>
<dbReference type="InterPro" id="IPR023997">
    <property type="entry name" value="TonB-dep_OMP_SusC/RagA_CS"/>
</dbReference>
<comment type="subcellular location">
    <subcellularLocation>
        <location evidence="1 8">Cell outer membrane</location>
        <topology evidence="1 8">Multi-pass membrane protein</topology>
    </subcellularLocation>
</comment>
<dbReference type="NCBIfam" id="TIGR04056">
    <property type="entry name" value="OMP_RagA_SusC"/>
    <property type="match status" value="1"/>
</dbReference>
<dbReference type="SUPFAM" id="SSF56935">
    <property type="entry name" value="Porins"/>
    <property type="match status" value="1"/>
</dbReference>
<feature type="signal peptide" evidence="10">
    <location>
        <begin position="1"/>
        <end position="24"/>
    </location>
</feature>
<evidence type="ECO:0000256" key="8">
    <source>
        <dbReference type="PROSITE-ProRule" id="PRU01360"/>
    </source>
</evidence>
<dbReference type="Gene3D" id="2.60.40.1120">
    <property type="entry name" value="Carboxypeptidase-like, regulatory domain"/>
    <property type="match status" value="1"/>
</dbReference>
<comment type="similarity">
    <text evidence="8 9">Belongs to the TonB-dependent receptor family.</text>
</comment>
<dbReference type="InterPro" id="IPR023996">
    <property type="entry name" value="TonB-dep_OMP_SusC/RagA"/>
</dbReference>
<keyword evidence="14" id="KW-1185">Reference proteome</keyword>
<feature type="chain" id="PRO_5012869316" evidence="10">
    <location>
        <begin position="25"/>
        <end position="1047"/>
    </location>
</feature>
<evidence type="ECO:0000256" key="1">
    <source>
        <dbReference type="ARBA" id="ARBA00004571"/>
    </source>
</evidence>
<organism evidence="13 14">
    <name type="scientific">Arenibacter troitsensis</name>
    <dbReference type="NCBI Taxonomy" id="188872"/>
    <lineage>
        <taxon>Bacteria</taxon>
        <taxon>Pseudomonadati</taxon>
        <taxon>Bacteroidota</taxon>
        <taxon>Flavobacteriia</taxon>
        <taxon>Flavobacteriales</taxon>
        <taxon>Flavobacteriaceae</taxon>
        <taxon>Arenibacter</taxon>
    </lineage>
</organism>
<dbReference type="InterPro" id="IPR036942">
    <property type="entry name" value="Beta-barrel_TonB_sf"/>
</dbReference>
<name>A0A1X7KUV6_9FLAO</name>
<dbReference type="Pfam" id="PF07715">
    <property type="entry name" value="Plug"/>
    <property type="match status" value="1"/>
</dbReference>
<evidence type="ECO:0000313" key="14">
    <source>
        <dbReference type="Proteomes" id="UP000193420"/>
    </source>
</evidence>
<dbReference type="OrthoDB" id="9768177at2"/>
<evidence type="ECO:0000259" key="12">
    <source>
        <dbReference type="Pfam" id="PF07715"/>
    </source>
</evidence>
<evidence type="ECO:0000256" key="2">
    <source>
        <dbReference type="ARBA" id="ARBA00022448"/>
    </source>
</evidence>
<dbReference type="InterPro" id="IPR000531">
    <property type="entry name" value="Beta-barrel_TonB"/>
</dbReference>
<dbReference type="InterPro" id="IPR037066">
    <property type="entry name" value="Plug_dom_sf"/>
</dbReference>
<evidence type="ECO:0000259" key="11">
    <source>
        <dbReference type="Pfam" id="PF00593"/>
    </source>
</evidence>
<dbReference type="RefSeq" id="WP_085500147.1">
    <property type="nucleotide sequence ID" value="NZ_FXAO01000007.1"/>
</dbReference>
<feature type="domain" description="TonB-dependent receptor-like beta-barrel" evidence="11">
    <location>
        <begin position="439"/>
        <end position="898"/>
    </location>
</feature>
<dbReference type="SUPFAM" id="SSF49464">
    <property type="entry name" value="Carboxypeptidase regulatory domain-like"/>
    <property type="match status" value="1"/>
</dbReference>
<keyword evidence="7 8" id="KW-0998">Cell outer membrane</keyword>
<dbReference type="Gene3D" id="2.170.130.10">
    <property type="entry name" value="TonB-dependent receptor, plug domain"/>
    <property type="match status" value="1"/>
</dbReference>
<dbReference type="InterPro" id="IPR008969">
    <property type="entry name" value="CarboxyPept-like_regulatory"/>
</dbReference>
<dbReference type="Pfam" id="PF13715">
    <property type="entry name" value="CarbopepD_reg_2"/>
    <property type="match status" value="1"/>
</dbReference>
<keyword evidence="6 8" id="KW-0472">Membrane</keyword>
<keyword evidence="2 8" id="KW-0813">Transport</keyword>
<dbReference type="Pfam" id="PF00593">
    <property type="entry name" value="TonB_dep_Rec_b-barrel"/>
    <property type="match status" value="1"/>
</dbReference>